<dbReference type="PANTHER" id="PTHR47795:SF1">
    <property type="entry name" value="DNA-DEPENDENT METALLOPROTEASE WSS1 HOMOLOG 2"/>
    <property type="match status" value="1"/>
</dbReference>
<dbReference type="OrthoDB" id="49605at2759"/>
<dbReference type="SUPFAM" id="SSF54236">
    <property type="entry name" value="Ubiquitin-like"/>
    <property type="match status" value="1"/>
</dbReference>
<evidence type="ECO:0000313" key="4">
    <source>
        <dbReference type="Proteomes" id="UP000799429"/>
    </source>
</evidence>
<dbReference type="GO" id="GO:0070628">
    <property type="term" value="F:proteasome binding"/>
    <property type="evidence" value="ECO:0007669"/>
    <property type="project" value="TreeGrafter"/>
</dbReference>
<organism evidence="3 4">
    <name type="scientific">Patellaria atrata CBS 101060</name>
    <dbReference type="NCBI Taxonomy" id="1346257"/>
    <lineage>
        <taxon>Eukaryota</taxon>
        <taxon>Fungi</taxon>
        <taxon>Dikarya</taxon>
        <taxon>Ascomycota</taxon>
        <taxon>Pezizomycotina</taxon>
        <taxon>Dothideomycetes</taxon>
        <taxon>Dothideomycetes incertae sedis</taxon>
        <taxon>Patellariales</taxon>
        <taxon>Patellariaceae</taxon>
        <taxon>Patellaria</taxon>
    </lineage>
</organism>
<dbReference type="AlphaFoldDB" id="A0A9P4SCQ3"/>
<dbReference type="PROSITE" id="PS51397">
    <property type="entry name" value="WLM"/>
    <property type="match status" value="1"/>
</dbReference>
<dbReference type="Pfam" id="PF08325">
    <property type="entry name" value="WLM"/>
    <property type="match status" value="1"/>
</dbReference>
<dbReference type="PANTHER" id="PTHR47795">
    <property type="entry name" value="UBIQUITIN AND WLM DOMAIN-CONTAINING METALLOPROTEASE SPCC1442.07C"/>
    <property type="match status" value="1"/>
</dbReference>
<feature type="compositionally biased region" description="Polar residues" evidence="1">
    <location>
        <begin position="1"/>
        <end position="13"/>
    </location>
</feature>
<evidence type="ECO:0000259" key="2">
    <source>
        <dbReference type="PROSITE" id="PS51397"/>
    </source>
</evidence>
<comment type="caution">
    <text evidence="3">The sequence shown here is derived from an EMBL/GenBank/DDBJ whole genome shotgun (WGS) entry which is preliminary data.</text>
</comment>
<dbReference type="Proteomes" id="UP000799429">
    <property type="component" value="Unassembled WGS sequence"/>
</dbReference>
<feature type="domain" description="WLM" evidence="2">
    <location>
        <begin position="199"/>
        <end position="360"/>
    </location>
</feature>
<feature type="region of interest" description="Disordered" evidence="1">
    <location>
        <begin position="341"/>
        <end position="360"/>
    </location>
</feature>
<accession>A0A9P4SCQ3</accession>
<protein>
    <submittedName>
        <fullName evidence="3">WLM-domain-containing protein</fullName>
    </submittedName>
</protein>
<evidence type="ECO:0000256" key="1">
    <source>
        <dbReference type="SAM" id="MobiDB-lite"/>
    </source>
</evidence>
<dbReference type="EMBL" id="MU006093">
    <property type="protein sequence ID" value="KAF2840286.1"/>
    <property type="molecule type" value="Genomic_DNA"/>
</dbReference>
<keyword evidence="4" id="KW-1185">Reference proteome</keyword>
<dbReference type="InterPro" id="IPR013536">
    <property type="entry name" value="WLM_dom"/>
</dbReference>
<reference evidence="3" key="1">
    <citation type="journal article" date="2020" name="Stud. Mycol.">
        <title>101 Dothideomycetes genomes: a test case for predicting lifestyles and emergence of pathogens.</title>
        <authorList>
            <person name="Haridas S."/>
            <person name="Albert R."/>
            <person name="Binder M."/>
            <person name="Bloem J."/>
            <person name="Labutti K."/>
            <person name="Salamov A."/>
            <person name="Andreopoulos B."/>
            <person name="Baker S."/>
            <person name="Barry K."/>
            <person name="Bills G."/>
            <person name="Bluhm B."/>
            <person name="Cannon C."/>
            <person name="Castanera R."/>
            <person name="Culley D."/>
            <person name="Daum C."/>
            <person name="Ezra D."/>
            <person name="Gonzalez J."/>
            <person name="Henrissat B."/>
            <person name="Kuo A."/>
            <person name="Liang C."/>
            <person name="Lipzen A."/>
            <person name="Lutzoni F."/>
            <person name="Magnuson J."/>
            <person name="Mondo S."/>
            <person name="Nolan M."/>
            <person name="Ohm R."/>
            <person name="Pangilinan J."/>
            <person name="Park H.-J."/>
            <person name="Ramirez L."/>
            <person name="Alfaro M."/>
            <person name="Sun H."/>
            <person name="Tritt A."/>
            <person name="Yoshinaga Y."/>
            <person name="Zwiers L.-H."/>
            <person name="Turgeon B."/>
            <person name="Goodwin S."/>
            <person name="Spatafora J."/>
            <person name="Crous P."/>
            <person name="Grigoriev I."/>
        </authorList>
    </citation>
    <scope>NUCLEOTIDE SEQUENCE</scope>
    <source>
        <strain evidence="3">CBS 101060</strain>
    </source>
</reference>
<evidence type="ECO:0000313" key="3">
    <source>
        <dbReference type="EMBL" id="KAF2840286.1"/>
    </source>
</evidence>
<dbReference type="InterPro" id="IPR029071">
    <property type="entry name" value="Ubiquitin-like_domsf"/>
</dbReference>
<sequence length="360" mass="39999">MTNAGRNGKSGNTPARPPSSPYLLQHLLPPSSRCLAFFNTPTILAYSHTTTRYPRNPRTIRHTRRAMAEATDQITTPSSSSDELQLTITHHGTPHIFTLPSTSTISDLSTAISNDLSIPSSHQKLLITPRVGLLRAPFKDPTLPLSTLTSKKILLMGSTAAEVSQITSASTTSHEQSLRRAAGGPIKPATPSRTHNLTRTLEEAQYTFHTLRPLPYLPDPSRSLALLSRLRSDPGIKATMRRHKFSVPLLTEMDPAAHTTHASRTLGLNRNRGEVIELRLRTDAGDGYRDYKTIRRTLCHELAHNVWGEHDGRFWELCRRIEREVERDDWTRGGRSVGEEVFYEPDVGGAQEGKKPEGTA</sequence>
<name>A0A9P4SCQ3_9PEZI</name>
<dbReference type="Gene3D" id="3.10.20.90">
    <property type="entry name" value="Phosphatidylinositol 3-kinase Catalytic Subunit, Chain A, domain 1"/>
    <property type="match status" value="1"/>
</dbReference>
<gene>
    <name evidence="3" type="ORF">M501DRAFT_689009</name>
</gene>
<feature type="region of interest" description="Disordered" evidence="1">
    <location>
        <begin position="1"/>
        <end position="24"/>
    </location>
</feature>
<proteinExistence type="predicted"/>
<feature type="region of interest" description="Disordered" evidence="1">
    <location>
        <begin position="167"/>
        <end position="195"/>
    </location>
</feature>